<dbReference type="InterPro" id="IPR013324">
    <property type="entry name" value="RNA_pol_sigma_r3/r4-like"/>
</dbReference>
<proteinExistence type="inferred from homology"/>
<keyword evidence="2" id="KW-0805">Transcription regulation</keyword>
<keyword evidence="9" id="KW-1185">Reference proteome</keyword>
<dbReference type="Gene3D" id="1.10.10.10">
    <property type="entry name" value="Winged helix-like DNA-binding domain superfamily/Winged helix DNA-binding domain"/>
    <property type="match status" value="1"/>
</dbReference>
<keyword evidence="4" id="KW-0238">DNA-binding</keyword>
<evidence type="ECO:0000256" key="3">
    <source>
        <dbReference type="ARBA" id="ARBA00023082"/>
    </source>
</evidence>
<dbReference type="InterPro" id="IPR007627">
    <property type="entry name" value="RNA_pol_sigma70_r2"/>
</dbReference>
<evidence type="ECO:0000259" key="7">
    <source>
        <dbReference type="Pfam" id="PF08281"/>
    </source>
</evidence>
<dbReference type="Gene3D" id="1.10.1740.10">
    <property type="match status" value="1"/>
</dbReference>
<keyword evidence="5" id="KW-0804">Transcription</keyword>
<sequence length="163" mass="18268">MKQREFQEFYEASRDGCLRAVLAGVGDRQLAEDLVAEAFTRAWVSWHNVRWHPAPSAWIVRTALNTRVSWWRRRRREVALDGGLDVAAAVGDPGLDPTLLTALRRLPRRQREVIVFRVFLDLDTKTTAKVLGIAPGTVTAHLSRAVTTLRGHLVTIDHPEAGA</sequence>
<protein>
    <submittedName>
        <fullName evidence="8">Sigma factor-like helix-turn-helix DNA-binding protein</fullName>
    </submittedName>
</protein>
<dbReference type="Proteomes" id="UP001597063">
    <property type="component" value="Unassembled WGS sequence"/>
</dbReference>
<dbReference type="Pfam" id="PF08281">
    <property type="entry name" value="Sigma70_r4_2"/>
    <property type="match status" value="1"/>
</dbReference>
<dbReference type="SUPFAM" id="SSF88946">
    <property type="entry name" value="Sigma2 domain of RNA polymerase sigma factors"/>
    <property type="match status" value="1"/>
</dbReference>
<dbReference type="EMBL" id="JBHTGP010000016">
    <property type="protein sequence ID" value="MFD0689238.1"/>
    <property type="molecule type" value="Genomic_DNA"/>
</dbReference>
<dbReference type="PANTHER" id="PTHR43133">
    <property type="entry name" value="RNA POLYMERASE ECF-TYPE SIGMA FACTO"/>
    <property type="match status" value="1"/>
</dbReference>
<evidence type="ECO:0000256" key="2">
    <source>
        <dbReference type="ARBA" id="ARBA00023015"/>
    </source>
</evidence>
<evidence type="ECO:0000259" key="6">
    <source>
        <dbReference type="Pfam" id="PF04542"/>
    </source>
</evidence>
<comment type="caution">
    <text evidence="8">The sequence shown here is derived from an EMBL/GenBank/DDBJ whole genome shotgun (WGS) entry which is preliminary data.</text>
</comment>
<feature type="domain" description="RNA polymerase sigma factor 70 region 4 type 2" evidence="7">
    <location>
        <begin position="99"/>
        <end position="148"/>
    </location>
</feature>
<keyword evidence="3" id="KW-0731">Sigma factor</keyword>
<evidence type="ECO:0000313" key="9">
    <source>
        <dbReference type="Proteomes" id="UP001597063"/>
    </source>
</evidence>
<dbReference type="InterPro" id="IPR013249">
    <property type="entry name" value="RNA_pol_sigma70_r4_t2"/>
</dbReference>
<name>A0ABW2XRX9_9ACTN</name>
<feature type="domain" description="RNA polymerase sigma-70 region 2" evidence="6">
    <location>
        <begin position="22"/>
        <end position="76"/>
    </location>
</feature>
<organism evidence="8 9">
    <name type="scientific">Actinomadura fibrosa</name>
    <dbReference type="NCBI Taxonomy" id="111802"/>
    <lineage>
        <taxon>Bacteria</taxon>
        <taxon>Bacillati</taxon>
        <taxon>Actinomycetota</taxon>
        <taxon>Actinomycetes</taxon>
        <taxon>Streptosporangiales</taxon>
        <taxon>Thermomonosporaceae</taxon>
        <taxon>Actinomadura</taxon>
    </lineage>
</organism>
<dbReference type="PANTHER" id="PTHR43133:SF50">
    <property type="entry name" value="ECF RNA POLYMERASE SIGMA FACTOR SIGM"/>
    <property type="match status" value="1"/>
</dbReference>
<evidence type="ECO:0000256" key="4">
    <source>
        <dbReference type="ARBA" id="ARBA00023125"/>
    </source>
</evidence>
<evidence type="ECO:0000256" key="1">
    <source>
        <dbReference type="ARBA" id="ARBA00010641"/>
    </source>
</evidence>
<evidence type="ECO:0000313" key="8">
    <source>
        <dbReference type="EMBL" id="MFD0689238.1"/>
    </source>
</evidence>
<gene>
    <name evidence="8" type="ORF">ACFQZM_32440</name>
</gene>
<dbReference type="InterPro" id="IPR039425">
    <property type="entry name" value="RNA_pol_sigma-70-like"/>
</dbReference>
<evidence type="ECO:0000256" key="5">
    <source>
        <dbReference type="ARBA" id="ARBA00023163"/>
    </source>
</evidence>
<accession>A0ABW2XRX9</accession>
<dbReference type="Pfam" id="PF04542">
    <property type="entry name" value="Sigma70_r2"/>
    <property type="match status" value="1"/>
</dbReference>
<dbReference type="InterPro" id="IPR013325">
    <property type="entry name" value="RNA_pol_sigma_r2"/>
</dbReference>
<reference evidence="9" key="1">
    <citation type="journal article" date="2019" name="Int. J. Syst. Evol. Microbiol.">
        <title>The Global Catalogue of Microorganisms (GCM) 10K type strain sequencing project: providing services to taxonomists for standard genome sequencing and annotation.</title>
        <authorList>
            <consortium name="The Broad Institute Genomics Platform"/>
            <consortium name="The Broad Institute Genome Sequencing Center for Infectious Disease"/>
            <person name="Wu L."/>
            <person name="Ma J."/>
        </authorList>
    </citation>
    <scope>NUCLEOTIDE SEQUENCE [LARGE SCALE GENOMIC DNA]</scope>
    <source>
        <strain evidence="9">JCM 9371</strain>
    </source>
</reference>
<comment type="similarity">
    <text evidence="1">Belongs to the sigma-70 factor family. ECF subfamily.</text>
</comment>
<dbReference type="RefSeq" id="WP_207399752.1">
    <property type="nucleotide sequence ID" value="NZ_CAACUY010000035.1"/>
</dbReference>
<dbReference type="InterPro" id="IPR036388">
    <property type="entry name" value="WH-like_DNA-bd_sf"/>
</dbReference>
<dbReference type="SUPFAM" id="SSF88659">
    <property type="entry name" value="Sigma3 and sigma4 domains of RNA polymerase sigma factors"/>
    <property type="match status" value="1"/>
</dbReference>